<dbReference type="Proteomes" id="UP000772434">
    <property type="component" value="Unassembled WGS sequence"/>
</dbReference>
<name>A0A9P5PZ30_9AGAR</name>
<organism evidence="1 2">
    <name type="scientific">Rhodocollybia butyracea</name>
    <dbReference type="NCBI Taxonomy" id="206335"/>
    <lineage>
        <taxon>Eukaryota</taxon>
        <taxon>Fungi</taxon>
        <taxon>Dikarya</taxon>
        <taxon>Basidiomycota</taxon>
        <taxon>Agaricomycotina</taxon>
        <taxon>Agaricomycetes</taxon>
        <taxon>Agaricomycetidae</taxon>
        <taxon>Agaricales</taxon>
        <taxon>Marasmiineae</taxon>
        <taxon>Omphalotaceae</taxon>
        <taxon>Rhodocollybia</taxon>
    </lineage>
</organism>
<dbReference type="EMBL" id="JADNRY010000029">
    <property type="protein sequence ID" value="KAF9071863.1"/>
    <property type="molecule type" value="Genomic_DNA"/>
</dbReference>
<sequence length="159" mass="17538">MSFADEPFCIGSLYLAGFAQAVAPHVGLIIPTSVDKGVLVHIRIDRNISPNWARQARTQNLSGDMFLTSLLKIGDCVPVDALRNEAEQTTVPDNGEFGECSVWVMKLVDRLNDKGLIHVANLDALKQEFDVFVSGNRRYARRDLFPNIAVSSFCGGQKE</sequence>
<gene>
    <name evidence="1" type="ORF">BDP27DRAFT_1218384</name>
</gene>
<keyword evidence="2" id="KW-1185">Reference proteome</keyword>
<accession>A0A9P5PZ30</accession>
<comment type="caution">
    <text evidence="1">The sequence shown here is derived from an EMBL/GenBank/DDBJ whole genome shotgun (WGS) entry which is preliminary data.</text>
</comment>
<reference evidence="1" key="1">
    <citation type="submission" date="2020-11" db="EMBL/GenBank/DDBJ databases">
        <authorList>
            <consortium name="DOE Joint Genome Institute"/>
            <person name="Ahrendt S."/>
            <person name="Riley R."/>
            <person name="Andreopoulos W."/>
            <person name="Labutti K."/>
            <person name="Pangilinan J."/>
            <person name="Ruiz-Duenas F.J."/>
            <person name="Barrasa J.M."/>
            <person name="Sanchez-Garcia M."/>
            <person name="Camarero S."/>
            <person name="Miyauchi S."/>
            <person name="Serrano A."/>
            <person name="Linde D."/>
            <person name="Babiker R."/>
            <person name="Drula E."/>
            <person name="Ayuso-Fernandez I."/>
            <person name="Pacheco R."/>
            <person name="Padilla G."/>
            <person name="Ferreira P."/>
            <person name="Barriuso J."/>
            <person name="Kellner H."/>
            <person name="Castanera R."/>
            <person name="Alfaro M."/>
            <person name="Ramirez L."/>
            <person name="Pisabarro A.G."/>
            <person name="Kuo A."/>
            <person name="Tritt A."/>
            <person name="Lipzen A."/>
            <person name="He G."/>
            <person name="Yan M."/>
            <person name="Ng V."/>
            <person name="Cullen D."/>
            <person name="Martin F."/>
            <person name="Rosso M.-N."/>
            <person name="Henrissat B."/>
            <person name="Hibbett D."/>
            <person name="Martinez A.T."/>
            <person name="Grigoriev I.V."/>
        </authorList>
    </citation>
    <scope>NUCLEOTIDE SEQUENCE</scope>
    <source>
        <strain evidence="1">AH 40177</strain>
    </source>
</reference>
<proteinExistence type="predicted"/>
<dbReference type="AlphaFoldDB" id="A0A9P5PZ30"/>
<evidence type="ECO:0000313" key="2">
    <source>
        <dbReference type="Proteomes" id="UP000772434"/>
    </source>
</evidence>
<dbReference type="OrthoDB" id="3002933at2759"/>
<evidence type="ECO:0000313" key="1">
    <source>
        <dbReference type="EMBL" id="KAF9071863.1"/>
    </source>
</evidence>
<protein>
    <submittedName>
        <fullName evidence="1">Uncharacterized protein</fullName>
    </submittedName>
</protein>